<dbReference type="PIRSF" id="PIRSF001439">
    <property type="entry name" value="CryM"/>
    <property type="match status" value="1"/>
</dbReference>
<dbReference type="PANTHER" id="PTHR13812">
    <property type="entry name" value="KETIMINE REDUCTASE MU-CRYSTALLIN"/>
    <property type="match status" value="1"/>
</dbReference>
<dbReference type="InterPro" id="IPR023401">
    <property type="entry name" value="ODC_N"/>
</dbReference>
<dbReference type="AlphaFoldDB" id="A0A0P1ERT1"/>
<dbReference type="Proteomes" id="UP000054823">
    <property type="component" value="Unassembled WGS sequence"/>
</dbReference>
<dbReference type="InterPro" id="IPR003462">
    <property type="entry name" value="ODC_Mu_crystall"/>
</dbReference>
<protein>
    <submittedName>
        <fullName evidence="1">Ornithine cyclodeaminase</fullName>
    </submittedName>
</protein>
<organism evidence="1 2">
    <name type="scientific">Shimia marina</name>
    <dbReference type="NCBI Taxonomy" id="321267"/>
    <lineage>
        <taxon>Bacteria</taxon>
        <taxon>Pseudomonadati</taxon>
        <taxon>Pseudomonadota</taxon>
        <taxon>Alphaproteobacteria</taxon>
        <taxon>Rhodobacterales</taxon>
        <taxon>Roseobacteraceae</taxon>
    </lineage>
</organism>
<reference evidence="1 2" key="1">
    <citation type="submission" date="2015-09" db="EMBL/GenBank/DDBJ databases">
        <authorList>
            <consortium name="Swine Surveillance"/>
        </authorList>
    </citation>
    <scope>NUCLEOTIDE SEQUENCE [LARGE SCALE GENOMIC DNA]</scope>
    <source>
        <strain evidence="1 2">CECT 7688</strain>
    </source>
</reference>
<sequence>MSTASPTPLVMDAAAVQSILPEVDTLGAMRALFTELGKGQAVQPSQTLTLFPEDKGDFITYQGASTGANLFGAKLSPYLVQPGKPVITAWTVLMSMDTGQPLLLCDSGELTTERTAGTTALAVDHLAKSDAKKLAMIGSGKVAQAHLRHTAALRNWSDIHVFSPSLNENQELQQHWHALDTRVQCAQSAEAAARDADVIMLCTSSGTPVLNTNDLPPATLVTSISTNVANAHEVDPAFLSEADVYCDYRATTPASAGDMKLATEAGWSADSIRGDLAELQTASCASPSGDKPIFFRSIGLGLEDIFMARAVYDAAKNQS</sequence>
<dbReference type="EMBL" id="CYPW01000024">
    <property type="protein sequence ID" value="CUH52758.1"/>
    <property type="molecule type" value="Genomic_DNA"/>
</dbReference>
<proteinExistence type="predicted"/>
<dbReference type="STRING" id="321267.SHM7688_02205"/>
<keyword evidence="2" id="KW-1185">Reference proteome</keyword>
<accession>A0A0P1ERT1</accession>
<dbReference type="Pfam" id="PF02423">
    <property type="entry name" value="OCD_Mu_crystall"/>
    <property type="match status" value="1"/>
</dbReference>
<dbReference type="SUPFAM" id="SSF51735">
    <property type="entry name" value="NAD(P)-binding Rossmann-fold domains"/>
    <property type="match status" value="1"/>
</dbReference>
<dbReference type="PANTHER" id="PTHR13812:SF19">
    <property type="entry name" value="KETIMINE REDUCTASE MU-CRYSTALLIN"/>
    <property type="match status" value="1"/>
</dbReference>
<dbReference type="Gene3D" id="3.30.1780.10">
    <property type="entry name" value="ornithine cyclodeaminase, domain 1"/>
    <property type="match status" value="1"/>
</dbReference>
<dbReference type="Gene3D" id="3.40.50.720">
    <property type="entry name" value="NAD(P)-binding Rossmann-like Domain"/>
    <property type="match status" value="1"/>
</dbReference>
<evidence type="ECO:0000313" key="2">
    <source>
        <dbReference type="Proteomes" id="UP000054823"/>
    </source>
</evidence>
<evidence type="ECO:0000313" key="1">
    <source>
        <dbReference type="EMBL" id="CUH52758.1"/>
    </source>
</evidence>
<dbReference type="RefSeq" id="WP_058239967.1">
    <property type="nucleotide sequence ID" value="NZ_CYPW01000024.1"/>
</dbReference>
<dbReference type="GO" id="GO:0005737">
    <property type="term" value="C:cytoplasm"/>
    <property type="evidence" value="ECO:0007669"/>
    <property type="project" value="TreeGrafter"/>
</dbReference>
<dbReference type="OrthoDB" id="9785971at2"/>
<dbReference type="InterPro" id="IPR036291">
    <property type="entry name" value="NAD(P)-bd_dom_sf"/>
</dbReference>
<name>A0A0P1ERT1_9RHOB</name>
<gene>
    <name evidence="1" type="ORF">SHM7688_02205</name>
</gene>